<gene>
    <name evidence="1" type="ordered locus">BFO_0344</name>
</gene>
<dbReference type="RefSeq" id="WP_014223806.1">
    <property type="nucleotide sequence ID" value="NC_016610.1"/>
</dbReference>
<dbReference type="HOGENOM" id="CLU_2208771_0_0_10"/>
<accession>G8UK40</accession>
<protein>
    <recommendedName>
        <fullName evidence="3">NVEALA protein</fullName>
    </recommendedName>
</protein>
<keyword evidence="2" id="KW-1185">Reference proteome</keyword>
<organism evidence="1 2">
    <name type="scientific">Tannerella forsythia (strain ATCC 43037 / JCM 10827 / CCUG 21028 A / KCTC 5666 / FDC 338)</name>
    <name type="common">Bacteroides forsythus</name>
    <dbReference type="NCBI Taxonomy" id="203275"/>
    <lineage>
        <taxon>Bacteria</taxon>
        <taxon>Pseudomonadati</taxon>
        <taxon>Bacteroidota</taxon>
        <taxon>Bacteroidia</taxon>
        <taxon>Bacteroidales</taxon>
        <taxon>Tannerellaceae</taxon>
        <taxon>Tannerella</taxon>
    </lineage>
</organism>
<evidence type="ECO:0000313" key="1">
    <source>
        <dbReference type="EMBL" id="AEW20222.1"/>
    </source>
</evidence>
<reference evidence="2" key="1">
    <citation type="submission" date="2011-12" db="EMBL/GenBank/DDBJ databases">
        <title>Complete sequence of Tannerella forsythia ATCC 43037.</title>
        <authorList>
            <person name="Dewhirst F."/>
            <person name="Tanner A."/>
            <person name="Izard J."/>
            <person name="Brinkac L."/>
            <person name="Durkin A.S."/>
            <person name="Hostetler J."/>
            <person name="Shetty J."/>
            <person name="Torralba M."/>
            <person name="Gill S."/>
            <person name="Nelson K."/>
        </authorList>
    </citation>
    <scope>NUCLEOTIDE SEQUENCE [LARGE SCALE GENOMIC DNA]</scope>
    <source>
        <strain evidence="2">ATCC 43037 / JCM 10827 / CCUG 33226 / KCTC 5666 / FDC 338</strain>
    </source>
</reference>
<dbReference type="InterPro" id="IPR025905">
    <property type="entry name" value="NVEALA"/>
</dbReference>
<name>G8UK40_TANFA</name>
<dbReference type="Pfam" id="PF14055">
    <property type="entry name" value="NVEALA"/>
    <property type="match status" value="1"/>
</dbReference>
<dbReference type="GeneID" id="34757739"/>
<proteinExistence type="predicted"/>
<dbReference type="eggNOG" id="ENOG502ZN1Q">
    <property type="taxonomic scope" value="Bacteria"/>
</dbReference>
<dbReference type="KEGG" id="tfo:BFO_0344"/>
<dbReference type="STRING" id="203275.BFO_0344"/>
<evidence type="ECO:0008006" key="3">
    <source>
        <dbReference type="Google" id="ProtNLM"/>
    </source>
</evidence>
<dbReference type="EMBL" id="CP003191">
    <property type="protein sequence ID" value="AEW20222.1"/>
    <property type="molecule type" value="Genomic_DNA"/>
</dbReference>
<evidence type="ECO:0000313" key="2">
    <source>
        <dbReference type="Proteomes" id="UP000005436"/>
    </source>
</evidence>
<sequence length="107" mass="11626">MDVSKIGYMFAEQIIKKIIFMKKKILGGLFAFAVMVATSYGVNRSMENDADLSDMALSNVEALALGEQGENDPFPPINPMCPNGCLANGSGCLCHIWHKDLKEAGKN</sequence>
<dbReference type="AlphaFoldDB" id="G8UK40"/>
<dbReference type="Proteomes" id="UP000005436">
    <property type="component" value="Chromosome"/>
</dbReference>